<protein>
    <submittedName>
        <fullName evidence="1">Uncharacterized protein</fullName>
    </submittedName>
</protein>
<reference evidence="1" key="1">
    <citation type="submission" date="2023-06" db="EMBL/GenBank/DDBJ databases">
        <title>Genome-scale phylogeny and comparative genomics of the fungal order Sordariales.</title>
        <authorList>
            <consortium name="Lawrence Berkeley National Laboratory"/>
            <person name="Hensen N."/>
            <person name="Bonometti L."/>
            <person name="Westerberg I."/>
            <person name="Brannstrom I.O."/>
            <person name="Guillou S."/>
            <person name="Cros-Aarteil S."/>
            <person name="Calhoun S."/>
            <person name="Haridas S."/>
            <person name="Kuo A."/>
            <person name="Mondo S."/>
            <person name="Pangilinan J."/>
            <person name="Riley R."/>
            <person name="LaButti K."/>
            <person name="Andreopoulos B."/>
            <person name="Lipzen A."/>
            <person name="Chen C."/>
            <person name="Yanf M."/>
            <person name="Daum C."/>
            <person name="Ng V."/>
            <person name="Clum A."/>
            <person name="Steindorff A."/>
            <person name="Ohm R."/>
            <person name="Martin F."/>
            <person name="Silar P."/>
            <person name="Natvig D."/>
            <person name="Lalanne C."/>
            <person name="Gautier V."/>
            <person name="Ament-velasquez S.L."/>
            <person name="Kruys A."/>
            <person name="Hutchinson M.I."/>
            <person name="Powell A.J."/>
            <person name="Barry K."/>
            <person name="Miller A.N."/>
            <person name="Grigoriev I.V."/>
            <person name="Debuchy R."/>
            <person name="Gladieux P."/>
            <person name="Thoren M.H."/>
            <person name="Johannesson H."/>
        </authorList>
    </citation>
    <scope>NUCLEOTIDE SEQUENCE</scope>
    <source>
        <strain evidence="1">SMH2392-1A</strain>
    </source>
</reference>
<organism evidence="1 2">
    <name type="scientific">Lasiosphaeria miniovina</name>
    <dbReference type="NCBI Taxonomy" id="1954250"/>
    <lineage>
        <taxon>Eukaryota</taxon>
        <taxon>Fungi</taxon>
        <taxon>Dikarya</taxon>
        <taxon>Ascomycota</taxon>
        <taxon>Pezizomycotina</taxon>
        <taxon>Sordariomycetes</taxon>
        <taxon>Sordariomycetidae</taxon>
        <taxon>Sordariales</taxon>
        <taxon>Lasiosphaeriaceae</taxon>
        <taxon>Lasiosphaeria</taxon>
    </lineage>
</organism>
<comment type="caution">
    <text evidence="1">The sequence shown here is derived from an EMBL/GenBank/DDBJ whole genome shotgun (WGS) entry which is preliminary data.</text>
</comment>
<dbReference type="GeneID" id="85318477"/>
<proteinExistence type="predicted"/>
<dbReference type="RefSeq" id="XP_060291824.1">
    <property type="nucleotide sequence ID" value="XM_060435207.1"/>
</dbReference>
<dbReference type="AlphaFoldDB" id="A0AA40DKN3"/>
<accession>A0AA40DKN3</accession>
<dbReference type="Proteomes" id="UP001172101">
    <property type="component" value="Unassembled WGS sequence"/>
</dbReference>
<evidence type="ECO:0000313" key="1">
    <source>
        <dbReference type="EMBL" id="KAK0706730.1"/>
    </source>
</evidence>
<evidence type="ECO:0000313" key="2">
    <source>
        <dbReference type="Proteomes" id="UP001172101"/>
    </source>
</evidence>
<name>A0AA40DKN3_9PEZI</name>
<dbReference type="EMBL" id="JAUIRO010000007">
    <property type="protein sequence ID" value="KAK0706730.1"/>
    <property type="molecule type" value="Genomic_DNA"/>
</dbReference>
<keyword evidence="2" id="KW-1185">Reference proteome</keyword>
<gene>
    <name evidence="1" type="ORF">B0T26DRAFT_469812</name>
</gene>
<sequence>MPLPVCFLSLLPPFSDLFVCFSGRPIHRVEPSSRLFFLPLPLSPLSLSRDLVSVVPAVRHVATERPLWSPSPSLFRLVLPRRLPSSTTSQPASRTVPKTCRYLSTSWALPVFSVSPAQPHAIGSQLETSYLCFLRADCFTFLAPSQAQAAASAACLLLSSS</sequence>